<dbReference type="Proteomes" id="UP000306236">
    <property type="component" value="Unassembled WGS sequence"/>
</dbReference>
<feature type="transmembrane region" description="Helical" evidence="5">
    <location>
        <begin position="39"/>
        <end position="61"/>
    </location>
</feature>
<accession>A0A4S5BRN6</accession>
<keyword evidence="7" id="KW-1185">Reference proteome</keyword>
<evidence type="ECO:0000256" key="2">
    <source>
        <dbReference type="ARBA" id="ARBA00022692"/>
    </source>
</evidence>
<evidence type="ECO:0000256" key="4">
    <source>
        <dbReference type="ARBA" id="ARBA00023136"/>
    </source>
</evidence>
<dbReference type="PANTHER" id="PTHR43701">
    <property type="entry name" value="MEMBRANE TRANSPORTER PROTEIN MJ0441-RELATED"/>
    <property type="match status" value="1"/>
</dbReference>
<comment type="caution">
    <text evidence="6">The sequence shown here is derived from an EMBL/GenBank/DDBJ whole genome shotgun (WGS) entry which is preliminary data.</text>
</comment>
<dbReference type="GO" id="GO:0005886">
    <property type="term" value="C:plasma membrane"/>
    <property type="evidence" value="ECO:0007669"/>
    <property type="project" value="UniProtKB-SubCell"/>
</dbReference>
<dbReference type="PANTHER" id="PTHR43701:SF2">
    <property type="entry name" value="MEMBRANE TRANSPORTER PROTEIN YJNA-RELATED"/>
    <property type="match status" value="1"/>
</dbReference>
<keyword evidence="5" id="KW-1003">Cell membrane</keyword>
<keyword evidence="4 5" id="KW-0472">Membrane</keyword>
<dbReference type="AlphaFoldDB" id="A0A4S5BRN6"/>
<keyword evidence="2 5" id="KW-0812">Transmembrane</keyword>
<reference evidence="6 7" key="1">
    <citation type="submission" date="2019-04" db="EMBL/GenBank/DDBJ databases">
        <title>Lampropedia sp YIM MLB12 draf genome.</title>
        <authorList>
            <person name="Wang Y.-X."/>
        </authorList>
    </citation>
    <scope>NUCLEOTIDE SEQUENCE [LARGE SCALE GENOMIC DNA]</scope>
    <source>
        <strain evidence="6 7">YIM MLB12</strain>
    </source>
</reference>
<feature type="transmembrane region" description="Helical" evidence="5">
    <location>
        <begin position="134"/>
        <end position="160"/>
    </location>
</feature>
<comment type="similarity">
    <text evidence="5">Belongs to the 4-toluene sulfonate uptake permease (TSUP) (TC 2.A.102) family.</text>
</comment>
<protein>
    <recommendedName>
        <fullName evidence="5">Probable membrane transporter protein</fullName>
    </recommendedName>
</protein>
<dbReference type="InterPro" id="IPR051598">
    <property type="entry name" value="TSUP/Inactive_protease-like"/>
</dbReference>
<proteinExistence type="inferred from homology"/>
<dbReference type="OrthoDB" id="6197550at2"/>
<feature type="transmembrane region" description="Helical" evidence="5">
    <location>
        <begin position="194"/>
        <end position="216"/>
    </location>
</feature>
<evidence type="ECO:0000256" key="1">
    <source>
        <dbReference type="ARBA" id="ARBA00004141"/>
    </source>
</evidence>
<feature type="transmembrane region" description="Helical" evidence="5">
    <location>
        <begin position="12"/>
        <end position="33"/>
    </location>
</feature>
<evidence type="ECO:0000313" key="7">
    <source>
        <dbReference type="Proteomes" id="UP000306236"/>
    </source>
</evidence>
<dbReference type="RefSeq" id="WP_136406216.1">
    <property type="nucleotide sequence ID" value="NZ_JARXRQ010000010.1"/>
</dbReference>
<keyword evidence="3 5" id="KW-1133">Transmembrane helix</keyword>
<dbReference type="InterPro" id="IPR002781">
    <property type="entry name" value="TM_pro_TauE-like"/>
</dbReference>
<evidence type="ECO:0000256" key="5">
    <source>
        <dbReference type="RuleBase" id="RU363041"/>
    </source>
</evidence>
<feature type="transmembrane region" description="Helical" evidence="5">
    <location>
        <begin position="228"/>
        <end position="249"/>
    </location>
</feature>
<evidence type="ECO:0000256" key="3">
    <source>
        <dbReference type="ARBA" id="ARBA00022989"/>
    </source>
</evidence>
<feature type="transmembrane region" description="Helical" evidence="5">
    <location>
        <begin position="81"/>
        <end position="100"/>
    </location>
</feature>
<feature type="transmembrane region" description="Helical" evidence="5">
    <location>
        <begin position="106"/>
        <end position="122"/>
    </location>
</feature>
<name>A0A4S5BRN6_9BURK</name>
<evidence type="ECO:0000313" key="6">
    <source>
        <dbReference type="EMBL" id="THJ33681.1"/>
    </source>
</evidence>
<sequence>MSGFEWLPPDISATFFVILVLTSFCTSALTGAFGLGGGMLMLVVLSMGLPMATVLPLHGIVQLGSNISRSLIQRRYIERSLFLWFALGSMLGVLTGGAVVFSIPDALLKMLLAVFIMWTVFGRKHRLSTFSRRWLVGGGFLTGLASMFVGATGPLVAAVLSAGKLQKHALVATQAASMVAQHGLKVLLFGGLGFAYGAWAFLLVLMIGAGYVGVYAGSQLLERLPERYFEIGFKTIMAVACMQLLWSALRDAGLFVF</sequence>
<dbReference type="Pfam" id="PF01925">
    <property type="entry name" value="TauE"/>
    <property type="match status" value="1"/>
</dbReference>
<dbReference type="EMBL" id="SSWX01000009">
    <property type="protein sequence ID" value="THJ33681.1"/>
    <property type="molecule type" value="Genomic_DNA"/>
</dbReference>
<comment type="subcellular location">
    <subcellularLocation>
        <location evidence="5">Cell membrane</location>
        <topology evidence="5">Multi-pass membrane protein</topology>
    </subcellularLocation>
    <subcellularLocation>
        <location evidence="1">Membrane</location>
        <topology evidence="1">Multi-pass membrane protein</topology>
    </subcellularLocation>
</comment>
<organism evidence="6 7">
    <name type="scientific">Lampropedia aestuarii</name>
    <dbReference type="NCBI Taxonomy" id="2562762"/>
    <lineage>
        <taxon>Bacteria</taxon>
        <taxon>Pseudomonadati</taxon>
        <taxon>Pseudomonadota</taxon>
        <taxon>Betaproteobacteria</taxon>
        <taxon>Burkholderiales</taxon>
        <taxon>Comamonadaceae</taxon>
        <taxon>Lampropedia</taxon>
    </lineage>
</organism>
<gene>
    <name evidence="6" type="ORF">E8K88_08405</name>
</gene>